<dbReference type="GO" id="GO:0005829">
    <property type="term" value="C:cytosol"/>
    <property type="evidence" value="ECO:0007669"/>
    <property type="project" value="TreeGrafter"/>
</dbReference>
<comment type="subcellular location">
    <subcellularLocation>
        <location evidence="1">Cytoplasm</location>
        <location evidence="1">Nucleoid</location>
    </subcellularLocation>
</comment>
<dbReference type="Pfam" id="PF00816">
    <property type="entry name" value="Histone_HNS"/>
    <property type="match status" value="1"/>
</dbReference>
<gene>
    <name evidence="7" type="ORF">HW564_20335</name>
</gene>
<proteinExistence type="inferred from homology"/>
<feature type="region of interest" description="Disordered" evidence="5">
    <location>
        <begin position="56"/>
        <end position="86"/>
    </location>
</feature>
<dbReference type="RefSeq" id="WP_011046975.1">
    <property type="nucleotide sequence ID" value="NZ_CP076685.1"/>
</dbReference>
<dbReference type="AlphaFoldDB" id="A0A850LNP5"/>
<evidence type="ECO:0000256" key="3">
    <source>
        <dbReference type="ARBA" id="ARBA00022490"/>
    </source>
</evidence>
<dbReference type="GO" id="GO:0001217">
    <property type="term" value="F:DNA-binding transcription repressor activity"/>
    <property type="evidence" value="ECO:0007669"/>
    <property type="project" value="TreeGrafter"/>
</dbReference>
<dbReference type="SUPFAM" id="SSF81273">
    <property type="entry name" value="H-NS histone-like proteins"/>
    <property type="match status" value="1"/>
</dbReference>
<protein>
    <submittedName>
        <fullName evidence="7">H-NS histone family protein</fullName>
    </submittedName>
</protein>
<dbReference type="InterPro" id="IPR037150">
    <property type="entry name" value="H-NS_C_dom_sf"/>
</dbReference>
<reference evidence="7 8" key="1">
    <citation type="journal article" date="2020" name="Proc. Natl. Acad. Sci. U.S.A.">
        <title>Ecological drivers of bacterial community assembly in synthetic phycospheres.</title>
        <authorList>
            <person name="Fu H."/>
            <person name="Uchimiya M."/>
            <person name="Gore J."/>
            <person name="Moran M.A."/>
        </authorList>
    </citation>
    <scope>NUCLEOTIDE SEQUENCE [LARGE SCALE GENOMIC DNA]</scope>
    <source>
        <strain evidence="7">HF-Din03</strain>
    </source>
</reference>
<dbReference type="SMART" id="SM00528">
    <property type="entry name" value="HNS"/>
    <property type="match status" value="1"/>
</dbReference>
<dbReference type="OMA" id="NPKETWT"/>
<evidence type="ECO:0000256" key="4">
    <source>
        <dbReference type="ARBA" id="ARBA00023125"/>
    </source>
</evidence>
<dbReference type="PANTHER" id="PTHR38097:SF2">
    <property type="entry name" value="DNA-BINDING PROTEIN STPA"/>
    <property type="match status" value="1"/>
</dbReference>
<dbReference type="GO" id="GO:0003681">
    <property type="term" value="F:bent DNA binding"/>
    <property type="evidence" value="ECO:0007669"/>
    <property type="project" value="TreeGrafter"/>
</dbReference>
<dbReference type="InterPro" id="IPR027444">
    <property type="entry name" value="H-NS_C_dom"/>
</dbReference>
<dbReference type="GO" id="GO:0000976">
    <property type="term" value="F:transcription cis-regulatory region binding"/>
    <property type="evidence" value="ECO:0007669"/>
    <property type="project" value="TreeGrafter"/>
</dbReference>
<dbReference type="GO" id="GO:0032993">
    <property type="term" value="C:protein-DNA complex"/>
    <property type="evidence" value="ECO:0007669"/>
    <property type="project" value="TreeGrafter"/>
</dbReference>
<accession>A0A850LNP5</accession>
<comment type="caution">
    <text evidence="7">The sequence shown here is derived from an EMBL/GenBank/DDBJ whole genome shotgun (WGS) entry which is preliminary data.</text>
</comment>
<evidence type="ECO:0000256" key="2">
    <source>
        <dbReference type="ARBA" id="ARBA00010610"/>
    </source>
</evidence>
<name>A0A850LNP5_9RHOB</name>
<comment type="similarity">
    <text evidence="2">Belongs to the histone-like protein H-NS family.</text>
</comment>
<dbReference type="Proteomes" id="UP000565723">
    <property type="component" value="Unassembled WGS sequence"/>
</dbReference>
<dbReference type="EMBL" id="JABXIY010000063">
    <property type="protein sequence ID" value="NVK99277.1"/>
    <property type="molecule type" value="Genomic_DNA"/>
</dbReference>
<evidence type="ECO:0000259" key="6">
    <source>
        <dbReference type="SMART" id="SM00528"/>
    </source>
</evidence>
<keyword evidence="4" id="KW-0238">DNA-binding</keyword>
<dbReference type="PANTHER" id="PTHR38097">
    <property type="match status" value="1"/>
</dbReference>
<keyword evidence="3" id="KW-0963">Cytoplasm</keyword>
<organism evidence="7 8">
    <name type="scientific">Ruegeria pomeroyi</name>
    <dbReference type="NCBI Taxonomy" id="89184"/>
    <lineage>
        <taxon>Bacteria</taxon>
        <taxon>Pseudomonadati</taxon>
        <taxon>Pseudomonadota</taxon>
        <taxon>Alphaproteobacteria</taxon>
        <taxon>Rhodobacterales</taxon>
        <taxon>Roseobacteraceae</taxon>
        <taxon>Ruegeria</taxon>
    </lineage>
</organism>
<evidence type="ECO:0000256" key="1">
    <source>
        <dbReference type="ARBA" id="ARBA00004453"/>
    </source>
</evidence>
<evidence type="ECO:0000313" key="8">
    <source>
        <dbReference type="Proteomes" id="UP000565723"/>
    </source>
</evidence>
<dbReference type="GO" id="GO:0009295">
    <property type="term" value="C:nucleoid"/>
    <property type="evidence" value="ECO:0007669"/>
    <property type="project" value="UniProtKB-SubCell"/>
</dbReference>
<sequence length="115" mass="12541">MSNLNSMSLAELKSLEKKVARAIAKFEELEKKQALVALKAQAKKLGFSLSELTGAVAKPAKQQKPRKKVPPKYANPADKSQTWTGRGRRPVWVVEALEAGRTLDDLEIKSGTPAA</sequence>
<feature type="domain" description="DNA-binding protein H-NS-like C-terminal" evidence="6">
    <location>
        <begin position="63"/>
        <end position="108"/>
    </location>
</feature>
<dbReference type="GO" id="GO:0003680">
    <property type="term" value="F:minor groove of adenine-thymine-rich DNA binding"/>
    <property type="evidence" value="ECO:0007669"/>
    <property type="project" value="TreeGrafter"/>
</dbReference>
<evidence type="ECO:0000313" key="7">
    <source>
        <dbReference type="EMBL" id="NVK99277.1"/>
    </source>
</evidence>
<evidence type="ECO:0000256" key="5">
    <source>
        <dbReference type="SAM" id="MobiDB-lite"/>
    </source>
</evidence>
<feature type="compositionally biased region" description="Basic residues" evidence="5">
    <location>
        <begin position="61"/>
        <end position="70"/>
    </location>
</feature>
<dbReference type="Gene3D" id="4.10.430.10">
    <property type="entry name" value="Histone-like protein H-NS, C-terminal domain"/>
    <property type="match status" value="1"/>
</dbReference>